<evidence type="ECO:0000256" key="4">
    <source>
        <dbReference type="ARBA" id="ARBA00022999"/>
    </source>
</evidence>
<evidence type="ECO:0000259" key="7">
    <source>
        <dbReference type="PROSITE" id="PS50225"/>
    </source>
</evidence>
<dbReference type="InterPro" id="IPR036036">
    <property type="entry name" value="SOCS_box-like_dom_sf"/>
</dbReference>
<evidence type="ECO:0000313" key="8">
    <source>
        <dbReference type="EMBL" id="CAG9763395.1"/>
    </source>
</evidence>
<feature type="domain" description="SH2" evidence="6">
    <location>
        <begin position="133"/>
        <end position="237"/>
    </location>
</feature>
<protein>
    <recommendedName>
        <fullName evidence="10">Suppressor of cytokine signaling 6</fullName>
    </recommendedName>
</protein>
<feature type="domain" description="SOCS box" evidence="7">
    <location>
        <begin position="232"/>
        <end position="282"/>
    </location>
</feature>
<sequence length="282" mass="32843">MDGHSRTKSWLRYLKMFKNNNNSKADQTQSEVTTFRRSLTTNSLSEPTRETNNLRKSFRKWHKRMKNCFSNNNNLPRRQSTIHIEPDTSQQSPDILLSQKENIYSSDPTEPLESDTEIHNPKNEVSSLAHNVWYWGPVSKTLVESKLSGAPDGSFLVRDSASDRHIFSISFRSVGQTLHARIERTNSGYKVFDHKGLDTVQEMIEEAIKVSLEDGIYCYTKSRGDVPNFPVRLLHPISRYDEVRSLQNLARFVIRQHINLNDIDKLCLPSRLIWFLKEEHYF</sequence>
<keyword evidence="2" id="KW-0734">Signal transduction inhibitor</keyword>
<dbReference type="GO" id="GO:0046935">
    <property type="term" value="F:1-phosphatidylinositol-3-kinase regulator activity"/>
    <property type="evidence" value="ECO:0007669"/>
    <property type="project" value="TreeGrafter"/>
</dbReference>
<dbReference type="Pfam" id="PF00017">
    <property type="entry name" value="SH2"/>
    <property type="match status" value="1"/>
</dbReference>
<organism evidence="8 9">
    <name type="scientific">Ceutorhynchus assimilis</name>
    <name type="common">cabbage seed weevil</name>
    <dbReference type="NCBI Taxonomy" id="467358"/>
    <lineage>
        <taxon>Eukaryota</taxon>
        <taxon>Metazoa</taxon>
        <taxon>Ecdysozoa</taxon>
        <taxon>Arthropoda</taxon>
        <taxon>Hexapoda</taxon>
        <taxon>Insecta</taxon>
        <taxon>Pterygota</taxon>
        <taxon>Neoptera</taxon>
        <taxon>Endopterygota</taxon>
        <taxon>Coleoptera</taxon>
        <taxon>Polyphaga</taxon>
        <taxon>Cucujiformia</taxon>
        <taxon>Curculionidae</taxon>
        <taxon>Ceutorhynchinae</taxon>
        <taxon>Ceutorhynchus</taxon>
    </lineage>
</organism>
<dbReference type="PANTHER" id="PTHR10155:SF32">
    <property type="entry name" value="LP02169P"/>
    <property type="match status" value="1"/>
</dbReference>
<evidence type="ECO:0000259" key="6">
    <source>
        <dbReference type="PROSITE" id="PS50001"/>
    </source>
</evidence>
<gene>
    <name evidence="8" type="ORF">CEUTPL_LOCUS4060</name>
</gene>
<dbReference type="EMBL" id="OU892289">
    <property type="protein sequence ID" value="CAG9763395.1"/>
    <property type="molecule type" value="Genomic_DNA"/>
</dbReference>
<keyword evidence="1" id="KW-0341">Growth regulation</keyword>
<name>A0A9N9QLC1_9CUCU</name>
<dbReference type="SUPFAM" id="SSF55550">
    <property type="entry name" value="SH2 domain"/>
    <property type="match status" value="1"/>
</dbReference>
<dbReference type="SMART" id="SM00252">
    <property type="entry name" value="SH2"/>
    <property type="match status" value="1"/>
</dbReference>
<dbReference type="InterPro" id="IPR001496">
    <property type="entry name" value="SOCS_box"/>
</dbReference>
<dbReference type="GO" id="GO:0005942">
    <property type="term" value="C:phosphatidylinositol 3-kinase complex"/>
    <property type="evidence" value="ECO:0007669"/>
    <property type="project" value="TreeGrafter"/>
</dbReference>
<dbReference type="GO" id="GO:0035556">
    <property type="term" value="P:intracellular signal transduction"/>
    <property type="evidence" value="ECO:0007669"/>
    <property type="project" value="InterPro"/>
</dbReference>
<keyword evidence="3" id="KW-0833">Ubl conjugation pathway</keyword>
<dbReference type="PANTHER" id="PTHR10155">
    <property type="entry name" value="PHOSPHATIDYLINOSITOL 3-KINASE REGULATORY SUBUNIT"/>
    <property type="match status" value="1"/>
</dbReference>
<dbReference type="Pfam" id="PF07525">
    <property type="entry name" value="SOCS_box"/>
    <property type="match status" value="1"/>
</dbReference>
<dbReference type="InterPro" id="IPR036860">
    <property type="entry name" value="SH2_dom_sf"/>
</dbReference>
<evidence type="ECO:0000256" key="3">
    <source>
        <dbReference type="ARBA" id="ARBA00022786"/>
    </source>
</evidence>
<dbReference type="OrthoDB" id="6270897at2759"/>
<dbReference type="InterPro" id="IPR000980">
    <property type="entry name" value="SH2"/>
</dbReference>
<dbReference type="PROSITE" id="PS50001">
    <property type="entry name" value="SH2"/>
    <property type="match status" value="1"/>
</dbReference>
<dbReference type="Proteomes" id="UP001152799">
    <property type="component" value="Chromosome 13"/>
</dbReference>
<evidence type="ECO:0000313" key="9">
    <source>
        <dbReference type="Proteomes" id="UP001152799"/>
    </source>
</evidence>
<reference evidence="8" key="1">
    <citation type="submission" date="2022-01" db="EMBL/GenBank/DDBJ databases">
        <authorList>
            <person name="King R."/>
        </authorList>
    </citation>
    <scope>NUCLEOTIDE SEQUENCE</scope>
</reference>
<accession>A0A9N9QLC1</accession>
<evidence type="ECO:0000256" key="2">
    <source>
        <dbReference type="ARBA" id="ARBA00022700"/>
    </source>
</evidence>
<dbReference type="Gene3D" id="3.30.505.10">
    <property type="entry name" value="SH2 domain"/>
    <property type="match status" value="1"/>
</dbReference>
<dbReference type="AlphaFoldDB" id="A0A9N9QLC1"/>
<dbReference type="SUPFAM" id="SSF158235">
    <property type="entry name" value="SOCS box-like"/>
    <property type="match status" value="1"/>
</dbReference>
<keyword evidence="4 5" id="KW-0727">SH2 domain</keyword>
<proteinExistence type="predicted"/>
<dbReference type="GO" id="GO:0046854">
    <property type="term" value="P:phosphatidylinositol phosphate biosynthetic process"/>
    <property type="evidence" value="ECO:0007669"/>
    <property type="project" value="TreeGrafter"/>
</dbReference>
<keyword evidence="9" id="KW-1185">Reference proteome</keyword>
<evidence type="ECO:0000256" key="5">
    <source>
        <dbReference type="PROSITE-ProRule" id="PRU00191"/>
    </source>
</evidence>
<dbReference type="GO" id="GO:0009968">
    <property type="term" value="P:negative regulation of signal transduction"/>
    <property type="evidence" value="ECO:0007669"/>
    <property type="project" value="UniProtKB-KW"/>
</dbReference>
<evidence type="ECO:0000256" key="1">
    <source>
        <dbReference type="ARBA" id="ARBA00022604"/>
    </source>
</evidence>
<dbReference type="SMART" id="SM00969">
    <property type="entry name" value="SOCS_box"/>
    <property type="match status" value="1"/>
</dbReference>
<dbReference type="PROSITE" id="PS50225">
    <property type="entry name" value="SOCS"/>
    <property type="match status" value="1"/>
</dbReference>
<dbReference type="CDD" id="cd03717">
    <property type="entry name" value="SOCS_SOCS_like"/>
    <property type="match status" value="1"/>
</dbReference>
<evidence type="ECO:0008006" key="10">
    <source>
        <dbReference type="Google" id="ProtNLM"/>
    </source>
</evidence>
<dbReference type="SMART" id="SM00253">
    <property type="entry name" value="SOCS"/>
    <property type="match status" value="1"/>
</dbReference>